<reference evidence="1 2" key="1">
    <citation type="journal article" date="2022" name="Nat. Ecol. Evol.">
        <title>A masculinizing supergene underlies an exaggerated male reproductive morph in a spider.</title>
        <authorList>
            <person name="Hendrickx F."/>
            <person name="De Corte Z."/>
            <person name="Sonet G."/>
            <person name="Van Belleghem S.M."/>
            <person name="Kostlbacher S."/>
            <person name="Vangestel C."/>
        </authorList>
    </citation>
    <scope>NUCLEOTIDE SEQUENCE [LARGE SCALE GENOMIC DNA]</scope>
    <source>
        <strain evidence="1">W744_W776</strain>
    </source>
</reference>
<accession>A0AAV6VU99</accession>
<organism evidence="1 2">
    <name type="scientific">Oedothorax gibbosus</name>
    <dbReference type="NCBI Taxonomy" id="931172"/>
    <lineage>
        <taxon>Eukaryota</taxon>
        <taxon>Metazoa</taxon>
        <taxon>Ecdysozoa</taxon>
        <taxon>Arthropoda</taxon>
        <taxon>Chelicerata</taxon>
        <taxon>Arachnida</taxon>
        <taxon>Araneae</taxon>
        <taxon>Araneomorphae</taxon>
        <taxon>Entelegynae</taxon>
        <taxon>Araneoidea</taxon>
        <taxon>Linyphiidae</taxon>
        <taxon>Erigoninae</taxon>
        <taxon>Oedothorax</taxon>
    </lineage>
</organism>
<name>A0AAV6VU99_9ARAC</name>
<dbReference type="EMBL" id="JAFNEN010000025">
    <property type="protein sequence ID" value="KAG8199700.1"/>
    <property type="molecule type" value="Genomic_DNA"/>
</dbReference>
<dbReference type="Proteomes" id="UP000827092">
    <property type="component" value="Unassembled WGS sequence"/>
</dbReference>
<gene>
    <name evidence="1" type="ORF">JTE90_022149</name>
</gene>
<dbReference type="AlphaFoldDB" id="A0AAV6VU99"/>
<sequence>MPEKSRKCKSNLRDSLAAEKVRFVGRGPVQIGRKGRVNTTTPRPCAKTVIEALSSVRICVDTHRGWIWWDEVLVATG</sequence>
<keyword evidence="2" id="KW-1185">Reference proteome</keyword>
<proteinExistence type="predicted"/>
<protein>
    <submittedName>
        <fullName evidence="1">Uncharacterized protein</fullName>
    </submittedName>
</protein>
<comment type="caution">
    <text evidence="1">The sequence shown here is derived from an EMBL/GenBank/DDBJ whole genome shotgun (WGS) entry which is preliminary data.</text>
</comment>
<evidence type="ECO:0000313" key="2">
    <source>
        <dbReference type="Proteomes" id="UP000827092"/>
    </source>
</evidence>
<evidence type="ECO:0000313" key="1">
    <source>
        <dbReference type="EMBL" id="KAG8199700.1"/>
    </source>
</evidence>